<reference evidence="2" key="1">
    <citation type="submission" date="2022-02" db="EMBL/GenBank/DDBJ databases">
        <authorList>
            <person name="Giguere J D."/>
        </authorList>
    </citation>
    <scope>NUCLEOTIDE SEQUENCE</scope>
    <source>
        <strain evidence="2">CCAP 1055/1</strain>
    </source>
</reference>
<feature type="compositionally biased region" description="Polar residues" evidence="1">
    <location>
        <begin position="216"/>
        <end position="231"/>
    </location>
</feature>
<organism evidence="2">
    <name type="scientific">Phaeodactylum tricornutum</name>
    <name type="common">Diatom</name>
    <dbReference type="NCBI Taxonomy" id="2850"/>
    <lineage>
        <taxon>Eukaryota</taxon>
        <taxon>Sar</taxon>
        <taxon>Stramenopiles</taxon>
        <taxon>Ochrophyta</taxon>
        <taxon>Bacillariophyta</taxon>
        <taxon>Bacillariophyceae</taxon>
        <taxon>Bacillariophycidae</taxon>
        <taxon>Naviculales</taxon>
        <taxon>Phaeodactylaceae</taxon>
        <taxon>Phaeodactylum</taxon>
    </lineage>
</organism>
<feature type="region of interest" description="Disordered" evidence="1">
    <location>
        <begin position="216"/>
        <end position="235"/>
    </location>
</feature>
<sequence length="267" mass="30118">MSVPSASQTVRRIRAVTKNPACIVNLTIDAVNENAKSDGRLSFLLPDEGLESLCSAPPPLEQVTVCSDDDLSSVSSGSLKNYESIHLPLDQQDRQQQPRSIFKKYWDDKGLIPLPIRRVRVSSSGSTMLFRTETAIEEDSASIRDYNTYERTLKAYEEVPSIRRSVGRRSIFDQGCYTASRSTPSFHLRPNHSYNIRKAKSTSILQTRSCLRPSRFSLQKSGSDDSQFQRQQGDKARSVSFSSSIRIALFEPPAERWAENGWSKWFA</sequence>
<accession>A0A8J9X2Y0</accession>
<proteinExistence type="predicted"/>
<dbReference type="Proteomes" id="UP000836788">
    <property type="component" value="Chromosome 1"/>
</dbReference>
<gene>
    <name evidence="2" type="ORF">PTTT1_LOCUS4122</name>
</gene>
<protein>
    <submittedName>
        <fullName evidence="2">Uncharacterized protein</fullName>
    </submittedName>
</protein>
<dbReference type="AlphaFoldDB" id="A0A8J9X2Y0"/>
<evidence type="ECO:0000313" key="2">
    <source>
        <dbReference type="EMBL" id="CAG9277536.1"/>
    </source>
</evidence>
<evidence type="ECO:0000256" key="1">
    <source>
        <dbReference type="SAM" id="MobiDB-lite"/>
    </source>
</evidence>
<dbReference type="EMBL" id="OU594942">
    <property type="protein sequence ID" value="CAG9277536.1"/>
    <property type="molecule type" value="Genomic_DNA"/>
</dbReference>
<name>A0A8J9X2Y0_PHATR</name>